<feature type="compositionally biased region" description="Basic and acidic residues" evidence="1">
    <location>
        <begin position="139"/>
        <end position="161"/>
    </location>
</feature>
<organism evidence="2 3">
    <name type="scientific">Leptosphaeria maculans (strain JN3 / isolate v23.1.3 / race Av1-4-5-6-7-8)</name>
    <name type="common">Blackleg fungus</name>
    <name type="synonym">Phoma lingam</name>
    <dbReference type="NCBI Taxonomy" id="985895"/>
    <lineage>
        <taxon>Eukaryota</taxon>
        <taxon>Fungi</taxon>
        <taxon>Dikarya</taxon>
        <taxon>Ascomycota</taxon>
        <taxon>Pezizomycotina</taxon>
        <taxon>Dothideomycetes</taxon>
        <taxon>Pleosporomycetidae</taxon>
        <taxon>Pleosporales</taxon>
        <taxon>Pleosporineae</taxon>
        <taxon>Leptosphaeriaceae</taxon>
        <taxon>Plenodomus</taxon>
        <taxon>Plenodomus lingam/Leptosphaeria maculans species complex</taxon>
    </lineage>
</organism>
<sequence length="316" mass="35536">MDAIKTAIASIDLLEPYRATASCNRGENMETERPSKLESTNQLLHSFPSSSRIYSTRVHSARISIRLQLIVYELRESRRNISLGRQCWIHAARPVCVPCLICTQLRLSASSSGRSVPSLSPQAYNDKEKPRPVNKIKRRFMDDNAHPEDTPRPSKQQRDADNTPQTPLGELGFVPSLSPRKSNASTSDITMASNQSSRFGPLRQLQVLADDHQPILFRNFCDVEDYEERADVATMRCAIQRLADGVGILGYEDVQTVTASLSSTMDRLRFEYSWANECPQRLTYGGMPPLACLEAIVRKGWARDRGPGDSKDIWHN</sequence>
<keyword evidence="3" id="KW-1185">Reference proteome</keyword>
<dbReference type="EMBL" id="FP929139">
    <property type="protein sequence ID" value="CBY02346.1"/>
    <property type="molecule type" value="Genomic_DNA"/>
</dbReference>
<feature type="region of interest" description="Disordered" evidence="1">
    <location>
        <begin position="111"/>
        <end position="188"/>
    </location>
</feature>
<dbReference type="OrthoDB" id="4161186at2759"/>
<dbReference type="InParanoid" id="E5ACZ4"/>
<evidence type="ECO:0000313" key="2">
    <source>
        <dbReference type="EMBL" id="CBY02346.1"/>
    </source>
</evidence>
<feature type="compositionally biased region" description="Low complexity" evidence="1">
    <location>
        <begin position="111"/>
        <end position="121"/>
    </location>
</feature>
<dbReference type="eggNOG" id="ENOG502TK0U">
    <property type="taxonomic scope" value="Eukaryota"/>
</dbReference>
<dbReference type="HOGENOM" id="CLU_880196_0_0_1"/>
<dbReference type="AlphaFoldDB" id="E5ACZ4"/>
<evidence type="ECO:0000313" key="3">
    <source>
        <dbReference type="Proteomes" id="UP000002668"/>
    </source>
</evidence>
<dbReference type="Proteomes" id="UP000002668">
    <property type="component" value="Genome"/>
</dbReference>
<dbReference type="VEuPathDB" id="FungiDB:LEMA_P011330.1"/>
<gene>
    <name evidence="2" type="ORF">LEMA_P011330.1</name>
</gene>
<accession>E5ACZ4</accession>
<evidence type="ECO:0000256" key="1">
    <source>
        <dbReference type="SAM" id="MobiDB-lite"/>
    </source>
</evidence>
<dbReference type="STRING" id="985895.E5ACZ4"/>
<name>E5ACZ4_LEPMJ</name>
<proteinExistence type="predicted"/>
<feature type="compositionally biased region" description="Polar residues" evidence="1">
    <location>
        <begin position="179"/>
        <end position="188"/>
    </location>
</feature>
<protein>
    <submittedName>
        <fullName evidence="2">Predicted protein</fullName>
    </submittedName>
</protein>
<reference evidence="3" key="1">
    <citation type="journal article" date="2011" name="Nat. Commun.">
        <title>Effector diversification within compartments of the Leptosphaeria maculans genome affected by Repeat-Induced Point mutations.</title>
        <authorList>
            <person name="Rouxel T."/>
            <person name="Grandaubert J."/>
            <person name="Hane J.K."/>
            <person name="Hoede C."/>
            <person name="van de Wouw A.P."/>
            <person name="Couloux A."/>
            <person name="Dominguez V."/>
            <person name="Anthouard V."/>
            <person name="Bally P."/>
            <person name="Bourras S."/>
            <person name="Cozijnsen A.J."/>
            <person name="Ciuffetti L.M."/>
            <person name="Degrave A."/>
            <person name="Dilmaghani A."/>
            <person name="Duret L."/>
            <person name="Fudal I."/>
            <person name="Goodwin S.B."/>
            <person name="Gout L."/>
            <person name="Glaser N."/>
            <person name="Linglin J."/>
            <person name="Kema G.H.J."/>
            <person name="Lapalu N."/>
            <person name="Lawrence C.B."/>
            <person name="May K."/>
            <person name="Meyer M."/>
            <person name="Ollivier B."/>
            <person name="Poulain J."/>
            <person name="Schoch C.L."/>
            <person name="Simon A."/>
            <person name="Spatafora J.W."/>
            <person name="Stachowiak A."/>
            <person name="Turgeon B.G."/>
            <person name="Tyler B.M."/>
            <person name="Vincent D."/>
            <person name="Weissenbach J."/>
            <person name="Amselem J."/>
            <person name="Quesneville H."/>
            <person name="Oliver R.P."/>
            <person name="Wincker P."/>
            <person name="Balesdent M.-H."/>
            <person name="Howlett B.J."/>
        </authorList>
    </citation>
    <scope>NUCLEOTIDE SEQUENCE [LARGE SCALE GENOMIC DNA]</scope>
    <source>
        <strain evidence="3">JN3 / isolate v23.1.3 / race Av1-4-5-6-7-8</strain>
    </source>
</reference>